<dbReference type="Proteomes" id="UP000001542">
    <property type="component" value="Unassembled WGS sequence"/>
</dbReference>
<evidence type="ECO:0000313" key="2">
    <source>
        <dbReference type="Proteomes" id="UP000001542"/>
    </source>
</evidence>
<dbReference type="KEGG" id="tva:4764677"/>
<evidence type="ECO:0008006" key="3">
    <source>
        <dbReference type="Google" id="ProtNLM"/>
    </source>
</evidence>
<reference evidence="1" key="2">
    <citation type="journal article" date="2007" name="Science">
        <title>Draft genome sequence of the sexually transmitted pathogen Trichomonas vaginalis.</title>
        <authorList>
            <person name="Carlton J.M."/>
            <person name="Hirt R.P."/>
            <person name="Silva J.C."/>
            <person name="Delcher A.L."/>
            <person name="Schatz M."/>
            <person name="Zhao Q."/>
            <person name="Wortman J.R."/>
            <person name="Bidwell S.L."/>
            <person name="Alsmark U.C.M."/>
            <person name="Besteiro S."/>
            <person name="Sicheritz-Ponten T."/>
            <person name="Noel C.J."/>
            <person name="Dacks J.B."/>
            <person name="Foster P.G."/>
            <person name="Simillion C."/>
            <person name="Van de Peer Y."/>
            <person name="Miranda-Saavedra D."/>
            <person name="Barton G.J."/>
            <person name="Westrop G.D."/>
            <person name="Mueller S."/>
            <person name="Dessi D."/>
            <person name="Fiori P.L."/>
            <person name="Ren Q."/>
            <person name="Paulsen I."/>
            <person name="Zhang H."/>
            <person name="Bastida-Corcuera F.D."/>
            <person name="Simoes-Barbosa A."/>
            <person name="Brown M.T."/>
            <person name="Hayes R.D."/>
            <person name="Mukherjee M."/>
            <person name="Okumura C.Y."/>
            <person name="Schneider R."/>
            <person name="Smith A.J."/>
            <person name="Vanacova S."/>
            <person name="Villalvazo M."/>
            <person name="Haas B.J."/>
            <person name="Pertea M."/>
            <person name="Feldblyum T.V."/>
            <person name="Utterback T.R."/>
            <person name="Shu C.L."/>
            <person name="Osoegawa K."/>
            <person name="de Jong P.J."/>
            <person name="Hrdy I."/>
            <person name="Horvathova L."/>
            <person name="Zubacova Z."/>
            <person name="Dolezal P."/>
            <person name="Malik S.B."/>
            <person name="Logsdon J.M. Jr."/>
            <person name="Henze K."/>
            <person name="Gupta A."/>
            <person name="Wang C.C."/>
            <person name="Dunne R.L."/>
            <person name="Upcroft J.A."/>
            <person name="Upcroft P."/>
            <person name="White O."/>
            <person name="Salzberg S.L."/>
            <person name="Tang P."/>
            <person name="Chiu C.-H."/>
            <person name="Lee Y.-S."/>
            <person name="Embley T.M."/>
            <person name="Coombs G.H."/>
            <person name="Mottram J.C."/>
            <person name="Tachezy J."/>
            <person name="Fraser-Liggett C.M."/>
            <person name="Johnson P.J."/>
        </authorList>
    </citation>
    <scope>NUCLEOTIDE SEQUENCE [LARGE SCALE GENOMIC DNA]</scope>
    <source>
        <strain evidence="1">G3</strain>
    </source>
</reference>
<name>A2EKQ6_TRIV3</name>
<protein>
    <recommendedName>
        <fullName evidence="3">VPS9 domain-containing protein</fullName>
    </recommendedName>
</protein>
<accession>A2EKQ6</accession>
<dbReference type="RefSeq" id="XP_001319018.1">
    <property type="nucleotide sequence ID" value="XM_001318983.1"/>
</dbReference>
<dbReference type="AlphaFoldDB" id="A2EKQ6"/>
<proteinExistence type="predicted"/>
<dbReference type="InParanoid" id="A2EKQ6"/>
<organism evidence="1 2">
    <name type="scientific">Trichomonas vaginalis (strain ATCC PRA-98 / G3)</name>
    <dbReference type="NCBI Taxonomy" id="412133"/>
    <lineage>
        <taxon>Eukaryota</taxon>
        <taxon>Metamonada</taxon>
        <taxon>Parabasalia</taxon>
        <taxon>Trichomonadida</taxon>
        <taxon>Trichomonadidae</taxon>
        <taxon>Trichomonas</taxon>
    </lineage>
</organism>
<keyword evidence="2" id="KW-1185">Reference proteome</keyword>
<dbReference type="VEuPathDB" id="TrichDB:TVAG_103450"/>
<sequence length="471" mass="54995">MNKAAVQQFLETGGDFQSEYDFKKLSQYLIAIPPPVLSQEPDIPHLLERVMKSVHKVLLNEISKINESTDIMKSMDADFQESLEIPATNSFNYFDVAQLSYLHNKIEKYFKLSFDLKTEILNNKIELIKAMIPLVNYLYSNPMPILFRTSRLMSPADRSSFIYSRKPLRRLQSLRRKSYDINLKIHFTPPPFRSRRKNIQFLNNLIDQGLAAKKTGTTYFPELEKEDLLYLFLKLPVSPLFKEKLYPLPPEAELTPEYIKEWIDNATICVAAYLKTEDYDRADILQILLQRFIFTDLYPKLYEEPTDIETLNNYNKNIEKFRKKNPIEVGIKGKYIKEGYEDKPVEELFLIDENSKSPIDWINLSEFCIAPIDAAFCLAKAHEHLSMMCVLRAAKANHPSKVENFMDKMPGFDDIFEIWMAMMSACNLRDPFCILRHVMKYSNLPGYKGRLMSAITYLEASITQFQEENHE</sequence>
<evidence type="ECO:0000313" key="1">
    <source>
        <dbReference type="EMBL" id="EAY06795.1"/>
    </source>
</evidence>
<reference evidence="1" key="1">
    <citation type="submission" date="2006-10" db="EMBL/GenBank/DDBJ databases">
        <authorList>
            <person name="Amadeo P."/>
            <person name="Zhao Q."/>
            <person name="Wortman J."/>
            <person name="Fraser-Liggett C."/>
            <person name="Carlton J."/>
        </authorList>
    </citation>
    <scope>NUCLEOTIDE SEQUENCE</scope>
    <source>
        <strain evidence="1">G3</strain>
    </source>
</reference>
<gene>
    <name evidence="1" type="ORF">TVAG_103450</name>
</gene>
<dbReference type="VEuPathDB" id="TrichDB:TVAGG3_0931160"/>
<dbReference type="EMBL" id="DS113415">
    <property type="protein sequence ID" value="EAY06795.1"/>
    <property type="molecule type" value="Genomic_DNA"/>
</dbReference>
<dbReference type="SMR" id="A2EKQ6"/>